<dbReference type="SMART" id="SM00382">
    <property type="entry name" value="AAA"/>
    <property type="match status" value="1"/>
</dbReference>
<dbReference type="InterPro" id="IPR015860">
    <property type="entry name" value="ABC_transpr_TagH-like"/>
</dbReference>
<dbReference type="GO" id="GO:0140359">
    <property type="term" value="F:ABC-type transporter activity"/>
    <property type="evidence" value="ECO:0007669"/>
    <property type="project" value="InterPro"/>
</dbReference>
<dbReference type="Pfam" id="PF14524">
    <property type="entry name" value="Wzt_C"/>
    <property type="match status" value="1"/>
</dbReference>
<feature type="domain" description="ABC transporter" evidence="7">
    <location>
        <begin position="24"/>
        <end position="245"/>
    </location>
</feature>
<keyword evidence="4" id="KW-0472">Membrane</keyword>
<evidence type="ECO:0000256" key="3">
    <source>
        <dbReference type="ARBA" id="ARBA00022475"/>
    </source>
</evidence>
<dbReference type="CDD" id="cd03220">
    <property type="entry name" value="ABC_KpsT_Wzt"/>
    <property type="match status" value="1"/>
</dbReference>
<dbReference type="InterPro" id="IPR027417">
    <property type="entry name" value="P-loop_NTPase"/>
</dbReference>
<gene>
    <name evidence="8" type="ORF">D5R55_04405</name>
</gene>
<evidence type="ECO:0000313" key="9">
    <source>
        <dbReference type="Proteomes" id="UP000277191"/>
    </source>
</evidence>
<dbReference type="InterPro" id="IPR050683">
    <property type="entry name" value="Bact_Polysacc_Export_ATP-bd"/>
</dbReference>
<evidence type="ECO:0000256" key="4">
    <source>
        <dbReference type="ARBA" id="ARBA00022519"/>
    </source>
</evidence>
<dbReference type="RefSeq" id="WP_126360069.1">
    <property type="nucleotide sequence ID" value="NZ_CP034545.1"/>
</dbReference>
<keyword evidence="5" id="KW-0547">Nucleotide-binding</keyword>
<dbReference type="Proteomes" id="UP000277191">
    <property type="component" value="Chromosome 1"/>
</dbReference>
<dbReference type="CDD" id="cd10147">
    <property type="entry name" value="Wzt_C-like"/>
    <property type="match status" value="1"/>
</dbReference>
<evidence type="ECO:0000256" key="2">
    <source>
        <dbReference type="ARBA" id="ARBA00022448"/>
    </source>
</evidence>
<sequence>MGTITVTNLGKAYKQYPTRWSRLVEWMDPRRKQHHKLHWVLRDVNFSVRSGEALGIIGINGAGKSTLLKMIVGTTQPTVGSVTMTGRVAALLELGMGFHLDFTGRQNVMMAGQLLGYSVDELTALMPEIEAFAEIGEYIDQPVRVYSSGMQMRLAFSVATARRPDVLIVDEALSVGDAYFQHKSFDRIREFGKQGTTLLIVAHDKAAIQAICDRAVLLNAGRLEMEGPPEAVMDYYNAMLADRENSEVRQETLDSGAVQTISGSGEALIEDVTLVDQAGQPVEVIGVGQPVALRVKVRCVQAIPELVVGYMIKDRLGQTVFGTNTYHLKQVLVDLAEGQSVELHFEFLANIGVGSYSVAVALHTGDAHLANNYQWRDHALVFNVVNIKMDDFVGVAWLPTTVRSLP</sequence>
<dbReference type="PANTHER" id="PTHR46743:SF2">
    <property type="entry name" value="TEICHOIC ACIDS EXPORT ATP-BINDING PROTEIN TAGH"/>
    <property type="match status" value="1"/>
</dbReference>
<evidence type="ECO:0000313" key="8">
    <source>
        <dbReference type="EMBL" id="AZQ50310.1"/>
    </source>
</evidence>
<reference evidence="8 9" key="1">
    <citation type="submission" date="2018-12" db="EMBL/GenBank/DDBJ databases">
        <title>Cadmium resistance mechanism in endophytic bacteria Burkholderia cenocepacia YG-3.</title>
        <authorList>
            <person name="Zhang X."/>
            <person name="Wang X."/>
            <person name="Zhu Y."/>
        </authorList>
    </citation>
    <scope>NUCLEOTIDE SEQUENCE [LARGE SCALE GENOMIC DNA]</scope>
    <source>
        <strain evidence="8 9">YG-3</strain>
    </source>
</reference>
<dbReference type="InterPro" id="IPR029439">
    <property type="entry name" value="Wzt_C"/>
</dbReference>
<evidence type="ECO:0000256" key="1">
    <source>
        <dbReference type="ARBA" id="ARBA00005417"/>
    </source>
</evidence>
<accession>A0A3S9N3M3</accession>
<dbReference type="InterPro" id="IPR003593">
    <property type="entry name" value="AAA+_ATPase"/>
</dbReference>
<keyword evidence="4" id="KW-0997">Cell inner membrane</keyword>
<dbReference type="Gene3D" id="2.70.50.60">
    <property type="entry name" value="abc- transporter (atp binding component) like domain"/>
    <property type="match status" value="1"/>
</dbReference>
<keyword evidence="3" id="KW-1003">Cell membrane</keyword>
<dbReference type="GO" id="GO:0016020">
    <property type="term" value="C:membrane"/>
    <property type="evidence" value="ECO:0007669"/>
    <property type="project" value="InterPro"/>
</dbReference>
<dbReference type="GO" id="GO:0005524">
    <property type="term" value="F:ATP binding"/>
    <property type="evidence" value="ECO:0007669"/>
    <property type="project" value="UniProtKB-KW"/>
</dbReference>
<proteinExistence type="inferred from homology"/>
<dbReference type="Pfam" id="PF00005">
    <property type="entry name" value="ABC_tran"/>
    <property type="match status" value="1"/>
</dbReference>
<dbReference type="InterPro" id="IPR003439">
    <property type="entry name" value="ABC_transporter-like_ATP-bd"/>
</dbReference>
<dbReference type="PANTHER" id="PTHR46743">
    <property type="entry name" value="TEICHOIC ACIDS EXPORT ATP-BINDING PROTEIN TAGH"/>
    <property type="match status" value="1"/>
</dbReference>
<evidence type="ECO:0000256" key="5">
    <source>
        <dbReference type="ARBA" id="ARBA00022741"/>
    </source>
</evidence>
<dbReference type="AlphaFoldDB" id="A0A3S9N3M3"/>
<dbReference type="EMBL" id="CP034545">
    <property type="protein sequence ID" value="AZQ50310.1"/>
    <property type="molecule type" value="Genomic_DNA"/>
</dbReference>
<comment type="similarity">
    <text evidence="1">Belongs to the ABC transporter superfamily.</text>
</comment>
<dbReference type="GO" id="GO:0016887">
    <property type="term" value="F:ATP hydrolysis activity"/>
    <property type="evidence" value="ECO:0007669"/>
    <property type="project" value="InterPro"/>
</dbReference>
<name>A0A3S9N3M3_9BURK</name>
<evidence type="ECO:0000256" key="6">
    <source>
        <dbReference type="ARBA" id="ARBA00022840"/>
    </source>
</evidence>
<protein>
    <submittedName>
        <fullName evidence="8">ABC transporter ATP-binding protein</fullName>
    </submittedName>
</protein>
<dbReference type="PROSITE" id="PS50893">
    <property type="entry name" value="ABC_TRANSPORTER_2"/>
    <property type="match status" value="1"/>
</dbReference>
<dbReference type="PROSITE" id="PS00211">
    <property type="entry name" value="ABC_TRANSPORTER_1"/>
    <property type="match status" value="1"/>
</dbReference>
<dbReference type="SUPFAM" id="SSF52540">
    <property type="entry name" value="P-loop containing nucleoside triphosphate hydrolases"/>
    <property type="match status" value="1"/>
</dbReference>
<keyword evidence="2" id="KW-0813">Transport</keyword>
<keyword evidence="6 8" id="KW-0067">ATP-binding</keyword>
<dbReference type="InterPro" id="IPR017871">
    <property type="entry name" value="ABC_transporter-like_CS"/>
</dbReference>
<dbReference type="Gene3D" id="3.40.50.300">
    <property type="entry name" value="P-loop containing nucleotide triphosphate hydrolases"/>
    <property type="match status" value="1"/>
</dbReference>
<evidence type="ECO:0000259" key="7">
    <source>
        <dbReference type="PROSITE" id="PS50893"/>
    </source>
</evidence>
<organism evidence="8 9">
    <name type="scientific">Burkholderia cenocepacia</name>
    <dbReference type="NCBI Taxonomy" id="95486"/>
    <lineage>
        <taxon>Bacteria</taxon>
        <taxon>Pseudomonadati</taxon>
        <taxon>Pseudomonadota</taxon>
        <taxon>Betaproteobacteria</taxon>
        <taxon>Burkholderiales</taxon>
        <taxon>Burkholderiaceae</taxon>
        <taxon>Burkholderia</taxon>
        <taxon>Burkholderia cepacia complex</taxon>
    </lineage>
</organism>